<name>A0A8T0D662_9TREM</name>
<evidence type="ECO:0000313" key="1">
    <source>
        <dbReference type="EMBL" id="KAF8562916.1"/>
    </source>
</evidence>
<evidence type="ECO:0000313" key="2">
    <source>
        <dbReference type="Proteomes" id="UP000699462"/>
    </source>
</evidence>
<accession>A0A8T0D662</accession>
<reference evidence="1 2" key="1">
    <citation type="submission" date="2019-07" db="EMBL/GenBank/DDBJ databases">
        <title>Annotation for the trematode Paragonimus westermani.</title>
        <authorList>
            <person name="Choi Y.-J."/>
        </authorList>
    </citation>
    <scope>NUCLEOTIDE SEQUENCE [LARGE SCALE GENOMIC DNA]</scope>
    <source>
        <strain evidence="1">180907_Pwestermani</strain>
    </source>
</reference>
<dbReference type="Proteomes" id="UP000699462">
    <property type="component" value="Unassembled WGS sequence"/>
</dbReference>
<dbReference type="AlphaFoldDB" id="A0A8T0D662"/>
<dbReference type="EMBL" id="JTDF01015941">
    <property type="protein sequence ID" value="KAF8562916.1"/>
    <property type="molecule type" value="Genomic_DNA"/>
</dbReference>
<proteinExistence type="predicted"/>
<sequence>MVDESVDLKCLLMQQLELIEALTDHLSTSNLASPTSTGDGTGTYSVSISGECLLSSVPIQTVDLIQEKWEDFDLSDSTVPFGPSS</sequence>
<organism evidence="1 2">
    <name type="scientific">Paragonimus westermani</name>
    <dbReference type="NCBI Taxonomy" id="34504"/>
    <lineage>
        <taxon>Eukaryota</taxon>
        <taxon>Metazoa</taxon>
        <taxon>Spiralia</taxon>
        <taxon>Lophotrochozoa</taxon>
        <taxon>Platyhelminthes</taxon>
        <taxon>Trematoda</taxon>
        <taxon>Digenea</taxon>
        <taxon>Plagiorchiida</taxon>
        <taxon>Troglotremata</taxon>
        <taxon>Troglotrematidae</taxon>
        <taxon>Paragonimus</taxon>
    </lineage>
</organism>
<gene>
    <name evidence="1" type="ORF">P879_11239</name>
</gene>
<comment type="caution">
    <text evidence="1">The sequence shown here is derived from an EMBL/GenBank/DDBJ whole genome shotgun (WGS) entry which is preliminary data.</text>
</comment>
<protein>
    <submittedName>
        <fullName evidence="1">Uncharacterized protein</fullName>
    </submittedName>
</protein>
<keyword evidence="2" id="KW-1185">Reference proteome</keyword>